<gene>
    <name evidence="2" type="ORF">CP373A1_10655</name>
</gene>
<reference evidence="2 3" key="1">
    <citation type="submission" date="2016-06" db="EMBL/GenBank/DDBJ databases">
        <authorList>
            <person name="Kjaerup R.B."/>
            <person name="Dalgaard T.S."/>
            <person name="Juul-Madsen H.R."/>
        </authorList>
    </citation>
    <scope>NUCLEOTIDE SEQUENCE [LARGE SCALE GENOMIC DNA]</scope>
    <source>
        <strain evidence="2 3">373-A1</strain>
    </source>
</reference>
<dbReference type="OrthoDB" id="9794898at2"/>
<comment type="caution">
    <text evidence="2">The sequence shown here is derived from an EMBL/GenBank/DDBJ whole genome shotgun (WGS) entry which is preliminary data.</text>
</comment>
<dbReference type="GO" id="GO:0042781">
    <property type="term" value="F:3'-tRNA processing endoribonuclease activity"/>
    <property type="evidence" value="ECO:0007669"/>
    <property type="project" value="TreeGrafter"/>
</dbReference>
<dbReference type="PANTHER" id="PTHR46018:SF2">
    <property type="entry name" value="ZINC PHOSPHODIESTERASE ELAC PROTEIN 1"/>
    <property type="match status" value="1"/>
</dbReference>
<keyword evidence="3" id="KW-1185">Reference proteome</keyword>
<keyword evidence="1" id="KW-0255">Endonuclease</keyword>
<dbReference type="InterPro" id="IPR036866">
    <property type="entry name" value="RibonucZ/Hydroxyglut_hydro"/>
</dbReference>
<accession>A0A1B8RQ50</accession>
<dbReference type="PANTHER" id="PTHR46018">
    <property type="entry name" value="ZINC PHOSPHODIESTERASE ELAC PROTEIN 1"/>
    <property type="match status" value="1"/>
</dbReference>
<dbReference type="Pfam" id="PF23023">
    <property type="entry name" value="Anti-Pycsar_Apyc1"/>
    <property type="match status" value="1"/>
</dbReference>
<dbReference type="AlphaFoldDB" id="A0A1B8RQ50"/>
<sequence length="267" mass="30676">MEKINMLGTGSAMVTKCYNTCFTISNNDEYFLVDCGGGNTILTNLEKSGITINKIHNMFISHNHNDHVLGSIWIIRAVCNNILNGKYEGNLNIYCHQSSIDAIKGISFYVLQNKFTKLFDNRILFIPINNGDETKILGRKTIFFDIKSTKQLQHGFKTYLLNGKSLTFLGDEPYREYVKDYCINTDYLMHEAFCSYEDREIFKPYEKHHATSKDACENAAKLNVGTVILYHAEDKNLATRKERYIREGKEVFNGTIYVPDDLDIIEL</sequence>
<dbReference type="eggNOG" id="COG1234">
    <property type="taxonomic scope" value="Bacteria"/>
</dbReference>
<keyword evidence="1" id="KW-0540">Nuclease</keyword>
<dbReference type="EMBL" id="MAPZ01000019">
    <property type="protein sequence ID" value="OBY10943.1"/>
    <property type="molecule type" value="Genomic_DNA"/>
</dbReference>
<dbReference type="RefSeq" id="WP_027097033.1">
    <property type="nucleotide sequence ID" value="NZ_CABHIH010000002.1"/>
</dbReference>
<keyword evidence="2" id="KW-0378">Hydrolase</keyword>
<dbReference type="Gene3D" id="3.60.15.10">
    <property type="entry name" value="Ribonuclease Z/Hydroxyacylglutathione hydrolase-like"/>
    <property type="match status" value="1"/>
</dbReference>
<proteinExistence type="predicted"/>
<evidence type="ECO:0000256" key="1">
    <source>
        <dbReference type="ARBA" id="ARBA00022759"/>
    </source>
</evidence>
<name>A0A1B8RQ50_9CLOT</name>
<dbReference type="SUPFAM" id="SSF56281">
    <property type="entry name" value="Metallo-hydrolase/oxidoreductase"/>
    <property type="match status" value="1"/>
</dbReference>
<evidence type="ECO:0000313" key="2">
    <source>
        <dbReference type="EMBL" id="OBY10943.1"/>
    </source>
</evidence>
<dbReference type="GeneID" id="42774864"/>
<evidence type="ECO:0000313" key="3">
    <source>
        <dbReference type="Proteomes" id="UP000092714"/>
    </source>
</evidence>
<dbReference type="Proteomes" id="UP000092714">
    <property type="component" value="Unassembled WGS sequence"/>
</dbReference>
<protein>
    <submittedName>
        <fullName evidence="2">MBL fold metallo-hydrolase</fullName>
    </submittedName>
</protein>
<organism evidence="2 3">
    <name type="scientific">Clostridium paraputrificum</name>
    <dbReference type="NCBI Taxonomy" id="29363"/>
    <lineage>
        <taxon>Bacteria</taxon>
        <taxon>Bacillati</taxon>
        <taxon>Bacillota</taxon>
        <taxon>Clostridia</taxon>
        <taxon>Eubacteriales</taxon>
        <taxon>Clostridiaceae</taxon>
        <taxon>Clostridium</taxon>
    </lineage>
</organism>